<organism evidence="1 2">
    <name type="scientific">Methanocella arvoryzae (strain DSM 22066 / NBRC 105507 / MRE50)</name>
    <dbReference type="NCBI Taxonomy" id="351160"/>
    <lineage>
        <taxon>Archaea</taxon>
        <taxon>Methanobacteriati</taxon>
        <taxon>Methanobacteriota</taxon>
        <taxon>Stenosarchaea group</taxon>
        <taxon>Methanomicrobia</taxon>
        <taxon>Methanocellales</taxon>
        <taxon>Methanocellaceae</taxon>
        <taxon>Methanocella</taxon>
    </lineage>
</organism>
<name>Q0W6B1_METAR</name>
<dbReference type="Proteomes" id="UP000000663">
    <property type="component" value="Chromosome"/>
</dbReference>
<reference evidence="1 2" key="1">
    <citation type="journal article" date="2006" name="Science">
        <title>Genome of rice cluster I archaea -- the key methane producers in the rice rhizosphere.</title>
        <authorList>
            <person name="Erkel C."/>
            <person name="Kube M."/>
            <person name="Reinhardt R."/>
            <person name="Liesack W."/>
        </authorList>
    </citation>
    <scope>NUCLEOTIDE SEQUENCE [LARGE SCALE GENOMIC DNA]</scope>
    <source>
        <strain evidence="2">DSM 22066 / NBRC 105507 / MRE50</strain>
    </source>
</reference>
<keyword evidence="2" id="KW-1185">Reference proteome</keyword>
<proteinExistence type="predicted"/>
<accession>Q0W6B1</accession>
<dbReference type="AlphaFoldDB" id="Q0W6B1"/>
<sequence>MPPYGFPAGESSPGIPRRGFLPGNLLGDSLSGNTRRAYPGVYSPHNVDIITGLTCLCLARVQASAAAGDWLVHH</sequence>
<dbReference type="EMBL" id="AM114193">
    <property type="protein sequence ID" value="CAJ36082.1"/>
    <property type="molecule type" value="Genomic_DNA"/>
</dbReference>
<dbReference type="KEGG" id="rci:RCIA30"/>
<protein>
    <submittedName>
        <fullName evidence="1">Uncharacterized protein</fullName>
    </submittedName>
</protein>
<gene>
    <name evidence="1" type="ORF">RCIA30</name>
</gene>
<evidence type="ECO:0000313" key="2">
    <source>
        <dbReference type="Proteomes" id="UP000000663"/>
    </source>
</evidence>
<evidence type="ECO:0000313" key="1">
    <source>
        <dbReference type="EMBL" id="CAJ36082.1"/>
    </source>
</evidence>